<accession>A0A565CKK8</accession>
<dbReference type="InterPro" id="IPR050942">
    <property type="entry name" value="F-box_BR-signaling"/>
</dbReference>
<evidence type="ECO:0000313" key="2">
    <source>
        <dbReference type="EMBL" id="VVB14084.1"/>
    </source>
</evidence>
<dbReference type="OrthoDB" id="1024551at2759"/>
<comment type="caution">
    <text evidence="2">The sequence shown here is derived from an EMBL/GenBank/DDBJ whole genome shotgun (WGS) entry which is preliminary data.</text>
</comment>
<dbReference type="InterPro" id="IPR005174">
    <property type="entry name" value="KIB1-4_b-propeller"/>
</dbReference>
<dbReference type="Proteomes" id="UP000489600">
    <property type="component" value="Unassembled WGS sequence"/>
</dbReference>
<reference evidence="2" key="1">
    <citation type="submission" date="2019-07" db="EMBL/GenBank/DDBJ databases">
        <authorList>
            <person name="Dittberner H."/>
        </authorList>
    </citation>
    <scope>NUCLEOTIDE SEQUENCE [LARGE SCALE GENOMIC DNA]</scope>
</reference>
<dbReference type="PANTHER" id="PTHR44259:SF15">
    <property type="entry name" value="F-BOX PROTEIN KIB2-RELATED"/>
    <property type="match status" value="1"/>
</dbReference>
<name>A0A565CKK8_9BRAS</name>
<dbReference type="PANTHER" id="PTHR44259">
    <property type="entry name" value="OS07G0183000 PROTEIN-RELATED"/>
    <property type="match status" value="1"/>
</dbReference>
<feature type="domain" description="KIB1-4 beta-propeller" evidence="1">
    <location>
        <begin position="20"/>
        <end position="121"/>
    </location>
</feature>
<dbReference type="EMBL" id="CABITT030000008">
    <property type="protein sequence ID" value="VVB14084.1"/>
    <property type="molecule type" value="Genomic_DNA"/>
</dbReference>
<sequence length="150" mass="17015">MAVEKIRTDEFTYDFVISSDNNIAVTTSGEVLLVVSNLCRPTKHKSFTLYKMDPNSDPDDLLDLTKLVEVDSLGDEALLLDSGITVPADHTRGIEPNSIYFTRHDRVRSKKCSYLDVCVYNFVTKTIKRFPGLSNLNIKDALWFVPFLHL</sequence>
<proteinExistence type="predicted"/>
<protein>
    <recommendedName>
        <fullName evidence="1">KIB1-4 beta-propeller domain-containing protein</fullName>
    </recommendedName>
</protein>
<organism evidence="2 3">
    <name type="scientific">Arabis nemorensis</name>
    <dbReference type="NCBI Taxonomy" id="586526"/>
    <lineage>
        <taxon>Eukaryota</taxon>
        <taxon>Viridiplantae</taxon>
        <taxon>Streptophyta</taxon>
        <taxon>Embryophyta</taxon>
        <taxon>Tracheophyta</taxon>
        <taxon>Spermatophyta</taxon>
        <taxon>Magnoliopsida</taxon>
        <taxon>eudicotyledons</taxon>
        <taxon>Gunneridae</taxon>
        <taxon>Pentapetalae</taxon>
        <taxon>rosids</taxon>
        <taxon>malvids</taxon>
        <taxon>Brassicales</taxon>
        <taxon>Brassicaceae</taxon>
        <taxon>Arabideae</taxon>
        <taxon>Arabis</taxon>
    </lineage>
</organism>
<gene>
    <name evidence="2" type="ORF">ANE_LOCUS24528</name>
</gene>
<evidence type="ECO:0000259" key="1">
    <source>
        <dbReference type="Pfam" id="PF03478"/>
    </source>
</evidence>
<dbReference type="Pfam" id="PF03478">
    <property type="entry name" value="Beta-prop_KIB1-4"/>
    <property type="match status" value="1"/>
</dbReference>
<keyword evidence="3" id="KW-1185">Reference proteome</keyword>
<evidence type="ECO:0000313" key="3">
    <source>
        <dbReference type="Proteomes" id="UP000489600"/>
    </source>
</evidence>
<dbReference type="AlphaFoldDB" id="A0A565CKK8"/>